<accession>A0A964BNF8</accession>
<gene>
    <name evidence="3" type="ORF">I4641_05720</name>
</gene>
<sequence length="119" mass="13076">MTHSINLKNQKFRPNQQFQEFIFIGNTANKSVSDLTEKADLCPDSNFVSQVNLEDYVAIAEIHTNKNISHQLKILNIKPGAIVKLISKTNNGSVVISLGNKLIGMGAEIARQIVTTPVS</sequence>
<dbReference type="Proteomes" id="UP000729733">
    <property type="component" value="Unassembled WGS sequence"/>
</dbReference>
<evidence type="ECO:0000259" key="2">
    <source>
        <dbReference type="Pfam" id="PF04023"/>
    </source>
</evidence>
<dbReference type="GO" id="GO:0046914">
    <property type="term" value="F:transition metal ion binding"/>
    <property type="evidence" value="ECO:0007669"/>
    <property type="project" value="InterPro"/>
</dbReference>
<dbReference type="InterPro" id="IPR008988">
    <property type="entry name" value="Transcriptional_repressor_C"/>
</dbReference>
<keyword evidence="4" id="KW-1185">Reference proteome</keyword>
<dbReference type="RefSeq" id="WP_229639513.1">
    <property type="nucleotide sequence ID" value="NZ_JADWDC010000009.1"/>
</dbReference>
<feature type="domain" description="Ferrous iron transporter FeoA-like" evidence="2">
    <location>
        <begin position="50"/>
        <end position="114"/>
    </location>
</feature>
<reference evidence="3" key="1">
    <citation type="journal article" date="2021" name="Antonie Van Leeuwenhoek">
        <title>Draft genome and description of Waterburya agarophytonicola gen. nov. sp. nov. (Pleurocapsales, Cyanobacteria): a seaweed symbiont.</title>
        <authorList>
            <person name="Bonthond G."/>
            <person name="Shalygin S."/>
            <person name="Bayer T."/>
            <person name="Weinberger F."/>
        </authorList>
    </citation>
    <scope>NUCLEOTIDE SEQUENCE</scope>
    <source>
        <strain evidence="3">KI4</strain>
    </source>
</reference>
<dbReference type="AlphaFoldDB" id="A0A964BNF8"/>
<dbReference type="Pfam" id="PF04023">
    <property type="entry name" value="FeoA"/>
    <property type="match status" value="1"/>
</dbReference>
<dbReference type="SUPFAM" id="SSF50037">
    <property type="entry name" value="C-terminal domain of transcriptional repressors"/>
    <property type="match status" value="1"/>
</dbReference>
<evidence type="ECO:0000256" key="1">
    <source>
        <dbReference type="ARBA" id="ARBA00023004"/>
    </source>
</evidence>
<comment type="caution">
    <text evidence="3">The sequence shown here is derived from an EMBL/GenBank/DDBJ whole genome shotgun (WGS) entry which is preliminary data.</text>
</comment>
<dbReference type="InterPro" id="IPR038157">
    <property type="entry name" value="FeoA_core_dom"/>
</dbReference>
<name>A0A964BNF8_9CYAN</name>
<evidence type="ECO:0000313" key="4">
    <source>
        <dbReference type="Proteomes" id="UP000729733"/>
    </source>
</evidence>
<dbReference type="EMBL" id="JADWDC010000009">
    <property type="protein sequence ID" value="MCC0176475.1"/>
    <property type="molecule type" value="Genomic_DNA"/>
</dbReference>
<keyword evidence="1" id="KW-0408">Iron</keyword>
<dbReference type="Gene3D" id="2.30.30.90">
    <property type="match status" value="1"/>
</dbReference>
<dbReference type="InterPro" id="IPR007167">
    <property type="entry name" value="Fe-transptr_FeoA-like"/>
</dbReference>
<proteinExistence type="predicted"/>
<protein>
    <submittedName>
        <fullName evidence="3">Ferrous iron transport protein A</fullName>
    </submittedName>
</protein>
<evidence type="ECO:0000313" key="3">
    <source>
        <dbReference type="EMBL" id="MCC0176475.1"/>
    </source>
</evidence>
<organism evidence="3 4">
    <name type="scientific">Waterburya agarophytonicola KI4</name>
    <dbReference type="NCBI Taxonomy" id="2874699"/>
    <lineage>
        <taxon>Bacteria</taxon>
        <taxon>Bacillati</taxon>
        <taxon>Cyanobacteriota</taxon>
        <taxon>Cyanophyceae</taxon>
        <taxon>Pleurocapsales</taxon>
        <taxon>Hyellaceae</taxon>
        <taxon>Waterburya</taxon>
        <taxon>Waterburya agarophytonicola</taxon>
    </lineage>
</organism>